<dbReference type="Pfam" id="PF22613">
    <property type="entry name" value="Transketolase_C_1"/>
    <property type="match status" value="1"/>
</dbReference>
<feature type="binding site" evidence="14">
    <location>
        <position position="158"/>
    </location>
    <ligand>
        <name>Mg(2+)</name>
        <dbReference type="ChEBI" id="CHEBI:18420"/>
    </ligand>
</feature>
<keyword evidence="7 14" id="KW-0460">Magnesium</keyword>
<keyword evidence="8 13" id="KW-0786">Thiamine pyrophosphate</keyword>
<comment type="subunit">
    <text evidence="2">Homodimer.</text>
</comment>
<feature type="binding site" evidence="14">
    <location>
        <position position="190"/>
    </location>
    <ligand>
        <name>Mg(2+)</name>
        <dbReference type="ChEBI" id="CHEBI:18420"/>
    </ligand>
</feature>
<feature type="active site" description="Proton donor" evidence="11">
    <location>
        <position position="413"/>
    </location>
</feature>
<dbReference type="EMBL" id="JQAN02000006">
    <property type="protein sequence ID" value="PPD59014.1"/>
    <property type="molecule type" value="Genomic_DNA"/>
</dbReference>
<name>A0A2P5P9R5_9CHLR</name>
<evidence type="ECO:0000256" key="3">
    <source>
        <dbReference type="ARBA" id="ARBA00013152"/>
    </source>
</evidence>
<feature type="binding site" evidence="14">
    <location>
        <position position="188"/>
    </location>
    <ligand>
        <name>Mg(2+)</name>
        <dbReference type="ChEBI" id="CHEBI:18420"/>
    </ligand>
</feature>
<feature type="binding site" evidence="13">
    <location>
        <position position="188"/>
    </location>
    <ligand>
        <name>thiamine diphosphate</name>
        <dbReference type="ChEBI" id="CHEBI:58937"/>
    </ligand>
</feature>
<evidence type="ECO:0000256" key="4">
    <source>
        <dbReference type="ARBA" id="ARBA00016662"/>
    </source>
</evidence>
<feature type="binding site" evidence="12">
    <location>
        <position position="29"/>
    </location>
    <ligand>
        <name>substrate</name>
    </ligand>
</feature>
<comment type="similarity">
    <text evidence="1">Belongs to the transketolase family.</text>
</comment>
<sequence length="671" mass="72641">MNNSSLDQLSINTIRFLSADMVQKAVSGHPGAPMGAAVMAYVLWQKYLKHNPSDPEWCDRDRFILSAGHASALLYSLLHLTGYDLSMDEIKQFRQWDSKTPGHPEHGLTPGVEATTGPLGQGFANGIGMAIAESWLAAQFNKPDGAIVDHRTYAICSDGDLMEGVSAEAASLAGTLKLGKIIYLYDDNNITIEGNTSNYFSEDVGARFRAYGWHVIGPINGMEINEVEAALAEAHAEIEKPKLIICRTVIGYGAPTKANSGAAHGEALGEAELAAAKKNLGWPYTESFFIPEEVRRNMSAVDAGKSRQAQWQSSFDAYRAVYPEEAAKFKSFIDGKLPEGWNEGIEAMFKSTDKPLATREASGKVMNVIGKKVENLIGGSGDLAPSTKTVLDFDTLFGAENRSGRNLQFGVREHAMGAISNGIALHGGIIPYAATFLAFYDYMRPSVRLAALQELRVIFIYTHDSIGLGEDGPTHQPVEQALGLRSVPNLVTLRPADAAETAVSWEMAIERHNGPTALVLTRQKLPPIDRSGMSNASLTRRGGYILWQADAKPTVIIIGTGSEVHPALEAGKKLKEMGISSRVVSLPSWEVFEAQSEEYKLEVLPPQTWRRVTIEAGRSIGWERYAGCRGVIIGLDHYGASAPGNVVMEQMGFTAADVVEAALKLSGQSDA</sequence>
<evidence type="ECO:0000313" key="17">
    <source>
        <dbReference type="EMBL" id="PPD59014.1"/>
    </source>
</evidence>
<feature type="domain" description="Transketolase-like pyrimidine-binding" evidence="16">
    <location>
        <begin position="356"/>
        <end position="528"/>
    </location>
</feature>
<dbReference type="Pfam" id="PF00456">
    <property type="entry name" value="Transketolase_N"/>
    <property type="match status" value="1"/>
</dbReference>
<dbReference type="PANTHER" id="PTHR43522">
    <property type="entry name" value="TRANSKETOLASE"/>
    <property type="match status" value="1"/>
</dbReference>
<feature type="binding site" evidence="12">
    <location>
        <position position="463"/>
    </location>
    <ligand>
        <name>substrate</name>
    </ligand>
</feature>
<feature type="binding site" evidence="12">
    <location>
        <position position="475"/>
    </location>
    <ligand>
        <name>substrate</name>
    </ligand>
</feature>
<evidence type="ECO:0000256" key="14">
    <source>
        <dbReference type="PIRSR" id="PIRSR605478-4"/>
    </source>
</evidence>
<evidence type="ECO:0000256" key="6">
    <source>
        <dbReference type="ARBA" id="ARBA00022723"/>
    </source>
</evidence>
<dbReference type="FunFam" id="3.40.50.970:FF:000003">
    <property type="entry name" value="Transketolase"/>
    <property type="match status" value="1"/>
</dbReference>
<dbReference type="AlphaFoldDB" id="A0A2P5P9R5"/>
<organism evidence="17 18">
    <name type="scientific">Dehalogenimonas etheniformans</name>
    <dbReference type="NCBI Taxonomy" id="1536648"/>
    <lineage>
        <taxon>Bacteria</taxon>
        <taxon>Bacillati</taxon>
        <taxon>Chloroflexota</taxon>
        <taxon>Dehalococcoidia</taxon>
        <taxon>Dehalococcoidales</taxon>
        <taxon>Dehalococcoidaceae</taxon>
        <taxon>Dehalogenimonas</taxon>
    </lineage>
</organism>
<dbReference type="RefSeq" id="WP_102330499.1">
    <property type="nucleotide sequence ID" value="NZ_CP058566.2"/>
</dbReference>
<feature type="site" description="Important for catalytic activity" evidence="15">
    <location>
        <position position="29"/>
    </location>
</feature>
<comment type="cofactor">
    <cofactor evidence="14">
        <name>Mg(2+)</name>
        <dbReference type="ChEBI" id="CHEBI:18420"/>
    </cofactor>
    <text evidence="14">Binds 1 Mg(2+) ion per subunit. Can also utilize other divalent metal cations, such as Ca(2+), Mn(2+) and Co(2+).</text>
</comment>
<dbReference type="Proteomes" id="UP000235653">
    <property type="component" value="Unassembled WGS sequence"/>
</dbReference>
<evidence type="ECO:0000256" key="5">
    <source>
        <dbReference type="ARBA" id="ARBA00022679"/>
    </source>
</evidence>
<proteinExistence type="inferred from homology"/>
<keyword evidence="6 14" id="KW-0479">Metal-binding</keyword>
<dbReference type="CDD" id="cd07033">
    <property type="entry name" value="TPP_PYR_DXS_TK_like"/>
    <property type="match status" value="1"/>
</dbReference>
<evidence type="ECO:0000256" key="7">
    <source>
        <dbReference type="ARBA" id="ARBA00022842"/>
    </source>
</evidence>
<dbReference type="InterPro" id="IPR005474">
    <property type="entry name" value="Transketolase_N"/>
</dbReference>
<gene>
    <name evidence="17" type="primary">tkt</name>
    <name evidence="17" type="ORF">JP09_003910</name>
</gene>
<comment type="cofactor">
    <cofactor evidence="13">
        <name>thiamine diphosphate</name>
        <dbReference type="ChEBI" id="CHEBI:58937"/>
    </cofactor>
    <text evidence="13">Binds 1 thiamine pyrophosphate per subunit. During the reaction, the substrate forms a covalent intermediate with the cofactor.</text>
</comment>
<dbReference type="InterPro" id="IPR049557">
    <property type="entry name" value="Transketolase_CS"/>
</dbReference>
<dbReference type="SUPFAM" id="SSF52922">
    <property type="entry name" value="TK C-terminal domain-like"/>
    <property type="match status" value="1"/>
</dbReference>
<dbReference type="InterPro" id="IPR033247">
    <property type="entry name" value="Transketolase_fam"/>
</dbReference>
<feature type="binding site" evidence="13">
    <location>
        <position position="439"/>
    </location>
    <ligand>
        <name>thiamine diphosphate</name>
        <dbReference type="ChEBI" id="CHEBI:58937"/>
    </ligand>
</feature>
<evidence type="ECO:0000256" key="8">
    <source>
        <dbReference type="ARBA" id="ARBA00023052"/>
    </source>
</evidence>
<keyword evidence="5" id="KW-0808">Transferase</keyword>
<feature type="binding site" evidence="13">
    <location>
        <position position="264"/>
    </location>
    <ligand>
        <name>thiamine diphosphate</name>
        <dbReference type="ChEBI" id="CHEBI:58937"/>
    </ligand>
</feature>
<feature type="binding site" evidence="12">
    <location>
        <position position="359"/>
    </location>
    <ligand>
        <name>substrate</name>
    </ligand>
</feature>
<dbReference type="Pfam" id="PF02779">
    <property type="entry name" value="Transket_pyr"/>
    <property type="match status" value="1"/>
</dbReference>
<feature type="binding site" evidence="13">
    <location>
        <position position="159"/>
    </location>
    <ligand>
        <name>thiamine diphosphate</name>
        <dbReference type="ChEBI" id="CHEBI:58937"/>
    </ligand>
</feature>
<dbReference type="NCBIfam" id="TIGR00232">
    <property type="entry name" value="tktlase_bact"/>
    <property type="match status" value="1"/>
</dbReference>
<dbReference type="InterPro" id="IPR055152">
    <property type="entry name" value="Transketolase-like_C_2"/>
</dbReference>
<dbReference type="SUPFAM" id="SSF52518">
    <property type="entry name" value="Thiamin diphosphate-binding fold (THDP-binding)"/>
    <property type="match status" value="2"/>
</dbReference>
<dbReference type="OrthoDB" id="8732661at2"/>
<dbReference type="GO" id="GO:0004802">
    <property type="term" value="F:transketolase activity"/>
    <property type="evidence" value="ECO:0007669"/>
    <property type="project" value="UniProtKB-UniRule"/>
</dbReference>
<feature type="binding site" evidence="13">
    <location>
        <begin position="117"/>
        <end position="119"/>
    </location>
    <ligand>
        <name>thiamine diphosphate</name>
        <dbReference type="ChEBI" id="CHEBI:58937"/>
    </ligand>
</feature>
<evidence type="ECO:0000256" key="11">
    <source>
        <dbReference type="PIRSR" id="PIRSR605478-1"/>
    </source>
</evidence>
<evidence type="ECO:0000256" key="12">
    <source>
        <dbReference type="PIRSR" id="PIRSR605478-2"/>
    </source>
</evidence>
<dbReference type="InterPro" id="IPR005475">
    <property type="entry name" value="Transketolase-like_Pyr-bd"/>
</dbReference>
<comment type="catalytic activity">
    <reaction evidence="9">
        <text>D-sedoheptulose 7-phosphate + D-glyceraldehyde 3-phosphate = aldehydo-D-ribose 5-phosphate + D-xylulose 5-phosphate</text>
        <dbReference type="Rhea" id="RHEA:10508"/>
        <dbReference type="ChEBI" id="CHEBI:57483"/>
        <dbReference type="ChEBI" id="CHEBI:57737"/>
        <dbReference type="ChEBI" id="CHEBI:58273"/>
        <dbReference type="ChEBI" id="CHEBI:59776"/>
        <dbReference type="EC" id="2.2.1.1"/>
    </reaction>
</comment>
<feature type="binding site" evidence="12">
    <location>
        <position position="386"/>
    </location>
    <ligand>
        <name>substrate</name>
    </ligand>
</feature>
<feature type="binding site" evidence="12">
    <location>
        <position position="471"/>
    </location>
    <ligand>
        <name>substrate</name>
    </ligand>
</feature>
<dbReference type="SMART" id="SM00861">
    <property type="entry name" value="Transket_pyr"/>
    <property type="match status" value="1"/>
</dbReference>
<dbReference type="GO" id="GO:0046872">
    <property type="term" value="F:metal ion binding"/>
    <property type="evidence" value="ECO:0007669"/>
    <property type="project" value="UniProtKB-KW"/>
</dbReference>
<accession>A0A2P5P9R5</accession>
<dbReference type="FunFam" id="3.40.50.920:FF:000003">
    <property type="entry name" value="Transketolase"/>
    <property type="match status" value="1"/>
</dbReference>
<feature type="binding site" evidence="12">
    <location>
        <position position="522"/>
    </location>
    <ligand>
        <name>substrate</name>
    </ligand>
</feature>
<reference evidence="17 18" key="1">
    <citation type="journal article" date="2017" name="ISME J.">
        <title>Grape pomace compost harbors organohalide-respiring Dehalogenimonas species with novel reductive dehalogenase genes.</title>
        <authorList>
            <person name="Yang Y."/>
            <person name="Higgins S.A."/>
            <person name="Yan J."/>
            <person name="Simsir B."/>
            <person name="Chourey K."/>
            <person name="Iyer R."/>
            <person name="Hettich R.L."/>
            <person name="Baldwin B."/>
            <person name="Ogles D.M."/>
            <person name="Loffler F.E."/>
        </authorList>
    </citation>
    <scope>NUCLEOTIDE SEQUENCE [LARGE SCALE GENOMIC DNA]</scope>
    <source>
        <strain evidence="17 18">GP</strain>
    </source>
</reference>
<dbReference type="PROSITE" id="PS00801">
    <property type="entry name" value="TRANSKETOLASE_1"/>
    <property type="match status" value="1"/>
</dbReference>
<keyword evidence="18" id="KW-1185">Reference proteome</keyword>
<comment type="caution">
    <text evidence="17">The sequence shown here is derived from an EMBL/GenBank/DDBJ whole genome shotgun (WGS) entry which is preliminary data.</text>
</comment>
<evidence type="ECO:0000256" key="2">
    <source>
        <dbReference type="ARBA" id="ARBA00011738"/>
    </source>
</evidence>
<feature type="binding site" evidence="13">
    <location>
        <position position="69"/>
    </location>
    <ligand>
        <name>thiamine diphosphate</name>
        <dbReference type="ChEBI" id="CHEBI:58937"/>
    </ligand>
</feature>
<evidence type="ECO:0000259" key="16">
    <source>
        <dbReference type="SMART" id="SM00861"/>
    </source>
</evidence>
<evidence type="ECO:0000256" key="1">
    <source>
        <dbReference type="ARBA" id="ARBA00007131"/>
    </source>
</evidence>
<dbReference type="CDD" id="cd02012">
    <property type="entry name" value="TPP_TK"/>
    <property type="match status" value="1"/>
</dbReference>
<dbReference type="InterPro" id="IPR009014">
    <property type="entry name" value="Transketo_C/PFOR_II"/>
</dbReference>
<evidence type="ECO:0000256" key="9">
    <source>
        <dbReference type="ARBA" id="ARBA00049473"/>
    </source>
</evidence>
<evidence type="ECO:0000256" key="10">
    <source>
        <dbReference type="NCBIfam" id="TIGR00232"/>
    </source>
</evidence>
<dbReference type="EC" id="2.2.1.1" evidence="3 10"/>
<evidence type="ECO:0000256" key="15">
    <source>
        <dbReference type="PIRSR" id="PIRSR605478-5"/>
    </source>
</evidence>
<dbReference type="Gene3D" id="3.40.50.920">
    <property type="match status" value="1"/>
</dbReference>
<dbReference type="PANTHER" id="PTHR43522:SF2">
    <property type="entry name" value="TRANSKETOLASE 1-RELATED"/>
    <property type="match status" value="1"/>
</dbReference>
<feature type="site" description="Important for catalytic activity" evidence="15">
    <location>
        <position position="264"/>
    </location>
</feature>
<evidence type="ECO:0000313" key="18">
    <source>
        <dbReference type="Proteomes" id="UP000235653"/>
    </source>
</evidence>
<dbReference type="GO" id="GO:0005829">
    <property type="term" value="C:cytosol"/>
    <property type="evidence" value="ECO:0007669"/>
    <property type="project" value="TreeGrafter"/>
</dbReference>
<dbReference type="Gene3D" id="3.40.50.970">
    <property type="match status" value="2"/>
</dbReference>
<dbReference type="GO" id="GO:0006098">
    <property type="term" value="P:pentose-phosphate shunt"/>
    <property type="evidence" value="ECO:0007669"/>
    <property type="project" value="TreeGrafter"/>
</dbReference>
<dbReference type="FunFam" id="3.40.50.970:FF:000004">
    <property type="entry name" value="Transketolase"/>
    <property type="match status" value="1"/>
</dbReference>
<evidence type="ECO:0000256" key="13">
    <source>
        <dbReference type="PIRSR" id="PIRSR605478-3"/>
    </source>
</evidence>
<feature type="binding site" evidence="12">
    <location>
        <position position="264"/>
    </location>
    <ligand>
        <name>substrate</name>
    </ligand>
</feature>
<dbReference type="InterPro" id="IPR005478">
    <property type="entry name" value="Transketolase_bac-like"/>
</dbReference>
<dbReference type="InterPro" id="IPR029061">
    <property type="entry name" value="THDP-binding"/>
</dbReference>
<protein>
    <recommendedName>
        <fullName evidence="4 10">Transketolase</fullName>
        <ecNumber evidence="3 10">2.2.1.1</ecNumber>
    </recommendedName>
</protein>